<dbReference type="GO" id="GO:0055085">
    <property type="term" value="P:transmembrane transport"/>
    <property type="evidence" value="ECO:0007669"/>
    <property type="project" value="InterPro"/>
</dbReference>
<dbReference type="PROSITE" id="PS50928">
    <property type="entry name" value="ABC_TM1"/>
    <property type="match status" value="1"/>
</dbReference>
<evidence type="ECO:0000256" key="5">
    <source>
        <dbReference type="ARBA" id="ARBA00022989"/>
    </source>
</evidence>
<reference evidence="9 10" key="1">
    <citation type="submission" date="2020-01" db="EMBL/GenBank/DDBJ databases">
        <title>Genome analysis of Anaerocolumna sp. CBA3638.</title>
        <authorList>
            <person name="Kim J."/>
            <person name="Roh S.W."/>
        </authorList>
    </citation>
    <scope>NUCLEOTIDE SEQUENCE [LARGE SCALE GENOMIC DNA]</scope>
    <source>
        <strain evidence="9 10">CBA3638</strain>
    </source>
</reference>
<dbReference type="SUPFAM" id="SSF161098">
    <property type="entry name" value="MetI-like"/>
    <property type="match status" value="1"/>
</dbReference>
<feature type="transmembrane region" description="Helical" evidence="7">
    <location>
        <begin position="12"/>
        <end position="40"/>
    </location>
</feature>
<evidence type="ECO:0000256" key="7">
    <source>
        <dbReference type="RuleBase" id="RU363032"/>
    </source>
</evidence>
<dbReference type="EMBL" id="CP048000">
    <property type="protein sequence ID" value="QHQ61351.1"/>
    <property type="molecule type" value="Genomic_DNA"/>
</dbReference>
<evidence type="ECO:0000256" key="3">
    <source>
        <dbReference type="ARBA" id="ARBA00022475"/>
    </source>
</evidence>
<dbReference type="Gene3D" id="1.10.3720.10">
    <property type="entry name" value="MetI-like"/>
    <property type="match status" value="1"/>
</dbReference>
<sequence length="299" mass="33334">MLSSIRPKNRVIFAYLLLPIALYVFAVFIPLVTAAFYSFFEWKGGPNKTFIGFENYATLLKDSVFWNSFSHNIYLVIACIIGQIGLAFVFVLMINSRLVKFKGIHRTFGFFPSTVSAVSIGFIWTMIYDYRRGVLNWFLDAIGKHDATKVWLNEPKLVMLLISIPLIWQFIGYYMVIILSAISSVDKEIFEVSEIDGANGFQRAIYIVLPLIKNTLLVCVTLCVAGNMKAFDHIFVMTAGGPGNASMVMALYGYKISFAQQNMGYGSAISIGIFLASLVVIGGSQLLVKLLSKEKGGER</sequence>
<gene>
    <name evidence="9" type="ORF">Ana3638_11665</name>
</gene>
<dbReference type="CDD" id="cd06261">
    <property type="entry name" value="TM_PBP2"/>
    <property type="match status" value="1"/>
</dbReference>
<keyword evidence="4 7" id="KW-0812">Transmembrane</keyword>
<name>A0A6P1TN85_9FIRM</name>
<accession>A0A6P1TN85</accession>
<feature type="transmembrane region" description="Helical" evidence="7">
    <location>
        <begin position="266"/>
        <end position="288"/>
    </location>
</feature>
<feature type="transmembrane region" description="Helical" evidence="7">
    <location>
        <begin position="157"/>
        <end position="183"/>
    </location>
</feature>
<proteinExistence type="inferred from homology"/>
<dbReference type="InterPro" id="IPR051393">
    <property type="entry name" value="ABC_transporter_permease"/>
</dbReference>
<feature type="transmembrane region" description="Helical" evidence="7">
    <location>
        <begin position="107"/>
        <end position="127"/>
    </location>
</feature>
<keyword evidence="3" id="KW-1003">Cell membrane</keyword>
<dbReference type="Pfam" id="PF00528">
    <property type="entry name" value="BPD_transp_1"/>
    <property type="match status" value="1"/>
</dbReference>
<feature type="domain" description="ABC transmembrane type-1" evidence="8">
    <location>
        <begin position="69"/>
        <end position="284"/>
    </location>
</feature>
<dbReference type="InterPro" id="IPR000515">
    <property type="entry name" value="MetI-like"/>
</dbReference>
<dbReference type="InterPro" id="IPR035906">
    <property type="entry name" value="MetI-like_sf"/>
</dbReference>
<dbReference type="PANTHER" id="PTHR30193:SF37">
    <property type="entry name" value="INNER MEMBRANE ABC TRANSPORTER PERMEASE PROTEIN YCJO"/>
    <property type="match status" value="1"/>
</dbReference>
<protein>
    <submittedName>
        <fullName evidence="9">ABC transporter permease subunit</fullName>
    </submittedName>
</protein>
<dbReference type="GO" id="GO:0005886">
    <property type="term" value="C:plasma membrane"/>
    <property type="evidence" value="ECO:0007669"/>
    <property type="project" value="UniProtKB-SubCell"/>
</dbReference>
<evidence type="ECO:0000313" key="10">
    <source>
        <dbReference type="Proteomes" id="UP000464314"/>
    </source>
</evidence>
<evidence type="ECO:0000259" key="8">
    <source>
        <dbReference type="PROSITE" id="PS50928"/>
    </source>
</evidence>
<evidence type="ECO:0000256" key="6">
    <source>
        <dbReference type="ARBA" id="ARBA00023136"/>
    </source>
</evidence>
<evidence type="ECO:0000256" key="1">
    <source>
        <dbReference type="ARBA" id="ARBA00004651"/>
    </source>
</evidence>
<dbReference type="Proteomes" id="UP000464314">
    <property type="component" value="Chromosome"/>
</dbReference>
<keyword evidence="6 7" id="KW-0472">Membrane</keyword>
<feature type="transmembrane region" description="Helical" evidence="7">
    <location>
        <begin position="73"/>
        <end position="95"/>
    </location>
</feature>
<dbReference type="AlphaFoldDB" id="A0A6P1TN85"/>
<evidence type="ECO:0000256" key="2">
    <source>
        <dbReference type="ARBA" id="ARBA00022448"/>
    </source>
</evidence>
<feature type="transmembrane region" description="Helical" evidence="7">
    <location>
        <begin position="234"/>
        <end position="254"/>
    </location>
</feature>
<evidence type="ECO:0000313" key="9">
    <source>
        <dbReference type="EMBL" id="QHQ61351.1"/>
    </source>
</evidence>
<feature type="transmembrane region" description="Helical" evidence="7">
    <location>
        <begin position="204"/>
        <end position="228"/>
    </location>
</feature>
<comment type="subcellular location">
    <subcellularLocation>
        <location evidence="1 7">Cell membrane</location>
        <topology evidence="1 7">Multi-pass membrane protein</topology>
    </subcellularLocation>
</comment>
<keyword evidence="2 7" id="KW-0813">Transport</keyword>
<evidence type="ECO:0000256" key="4">
    <source>
        <dbReference type="ARBA" id="ARBA00022692"/>
    </source>
</evidence>
<keyword evidence="10" id="KW-1185">Reference proteome</keyword>
<dbReference type="RefSeq" id="WP_161838176.1">
    <property type="nucleotide sequence ID" value="NZ_CP048000.1"/>
</dbReference>
<dbReference type="PANTHER" id="PTHR30193">
    <property type="entry name" value="ABC TRANSPORTER PERMEASE PROTEIN"/>
    <property type="match status" value="1"/>
</dbReference>
<comment type="similarity">
    <text evidence="7">Belongs to the binding-protein-dependent transport system permease family.</text>
</comment>
<dbReference type="KEGG" id="anr:Ana3638_11665"/>
<keyword evidence="5 7" id="KW-1133">Transmembrane helix</keyword>
<organism evidence="9 10">
    <name type="scientific">Anaerocolumna sedimenticola</name>
    <dbReference type="NCBI Taxonomy" id="2696063"/>
    <lineage>
        <taxon>Bacteria</taxon>
        <taxon>Bacillati</taxon>
        <taxon>Bacillota</taxon>
        <taxon>Clostridia</taxon>
        <taxon>Lachnospirales</taxon>
        <taxon>Lachnospiraceae</taxon>
        <taxon>Anaerocolumna</taxon>
    </lineage>
</organism>